<accession>A0ABR2YKC9</accession>
<name>A0ABR2YKC9_9CHLO</name>
<evidence type="ECO:0000259" key="10">
    <source>
        <dbReference type="Pfam" id="PF08264"/>
    </source>
</evidence>
<feature type="domain" description="Zinc finger FPG/IleRS-type" evidence="9">
    <location>
        <begin position="978"/>
        <end position="1007"/>
    </location>
</feature>
<keyword evidence="12" id="KW-1185">Reference proteome</keyword>
<dbReference type="InterPro" id="IPR010663">
    <property type="entry name" value="Znf_FPG/IleRS"/>
</dbReference>
<dbReference type="CDD" id="cd00818">
    <property type="entry name" value="IleRS_core"/>
    <property type="match status" value="1"/>
</dbReference>
<dbReference type="SUPFAM" id="SSF50677">
    <property type="entry name" value="ValRS/IleRS/LeuRS editing domain"/>
    <property type="match status" value="1"/>
</dbReference>
<sequence>MNVVLDFWPMGRLSVPCCHKCLPLRLIHGQRNFTALRRPYMTEPFNRWLPRRPYKDTVNLPITKFNMRANSSQREPELQKFWEKSGIYEQLLKSNPGEPFTLHDGPPYANGDTHLGHALNKILKSIIVNYQLLRGRKARYVPGWDCHGLPIELKVLQSMSDEQRRELEPIKLRRKARDFALKTVKAQREQFKRYGIWGDWDRPYLTLEPKYEAAQLRVFGKLVAAGHIYRGRKPVHWSPSSATALAEAELEYPEGHTSRSVYVAMPLVSLGDAVPEELKENLSGAAVAIWTTTGWTIPANEAVAVNECMKYVLVEAQAKGAESWVHKRLVVAEDLADSLAAKFGVQLQRLGSLTGAQLAGCQYRHPLFDRTSPVLIGGDYITTESGTGLVHTAPGHGQEDYQVGLKNGLPISSPVDDAGVFTEEAGPFKGLPVLKEGTAAVIEALQQKGCLLKEERYAHKYPYDWRTKLPTIFRATDQWFVSVEGFRASAMEAVRSVQWIPASGEKRITSMVEGRSDWCISRQRSWGVPIPVLYYIDSGEPLMTEETIEHMASVVEAKGTDAFWQLPVEDLLPERLRAEAPKLRKQLETMDVWFDSGTSWAGCVESTEGLSFPADLYLEGSDQHRGWFQSSLLTAAAARGSAPYKAVLTHGFTLDEKGYKMSKSLGNVVDPRSIIEGGKDKNKDPPLGADVLRLWVASVDYTGDMVMGPSVMGQVADVYRKLRFTLRFLLGNLHDFDPVSDAVPYDALPATDRFILSSFASLLSGLASSYETYRFFKVYQAVQRFVVADLSNWYLDVIKDRLYVSAADSFDRRAAQTVLHSLVQGLLPALAPIVPHLAEDAWQALPWDAPCRSVFQAGWLAPPQQWASIPNDQQRAFKALLQIREEVNMVLEKARQDGFLGASLEAKVLLHVADADLAASLRALQGAGNAADPLRYAFIVSQAELADDEAQVASTSYSNATTLEGVGRIAVGVSRADGQKCSRCWNYSVEVGCDHDHPQLCERCAPVIRGMGFEIPAAELSVQEAAAVPL</sequence>
<feature type="domain" description="Methionyl/Valyl/Leucyl/Isoleucyl-tRNA synthetase anticodon-binding" evidence="10">
    <location>
        <begin position="752"/>
        <end position="909"/>
    </location>
</feature>
<keyword evidence="5" id="KW-0648">Protein biosynthesis</keyword>
<dbReference type="InterPro" id="IPR013155">
    <property type="entry name" value="M/V/L/I-tRNA-synth_anticd-bd"/>
</dbReference>
<dbReference type="InterPro" id="IPR002300">
    <property type="entry name" value="aa-tRNA-synth_Ia"/>
</dbReference>
<dbReference type="EC" id="6.1.1.5" evidence="1"/>
<evidence type="ECO:0000256" key="5">
    <source>
        <dbReference type="ARBA" id="ARBA00022917"/>
    </source>
</evidence>
<dbReference type="InterPro" id="IPR033708">
    <property type="entry name" value="Anticodon_Ile_BEm"/>
</dbReference>
<dbReference type="Pfam" id="PF06827">
    <property type="entry name" value="zf-FPG_IleRS"/>
    <property type="match status" value="1"/>
</dbReference>
<evidence type="ECO:0000256" key="2">
    <source>
        <dbReference type="ARBA" id="ARBA00022598"/>
    </source>
</evidence>
<protein>
    <recommendedName>
        <fullName evidence="1">isoleucine--tRNA ligase</fullName>
        <ecNumber evidence="1">6.1.1.5</ecNumber>
    </recommendedName>
    <alternativeName>
        <fullName evidence="7">Isoleucyl-tRNA synthetase</fullName>
    </alternativeName>
</protein>
<evidence type="ECO:0000256" key="6">
    <source>
        <dbReference type="ARBA" id="ARBA00023146"/>
    </source>
</evidence>
<keyword evidence="3" id="KW-0547">Nucleotide-binding</keyword>
<dbReference type="InterPro" id="IPR050081">
    <property type="entry name" value="Ile-tRNA_ligase"/>
</dbReference>
<dbReference type="Proteomes" id="UP001491310">
    <property type="component" value="Unassembled WGS sequence"/>
</dbReference>
<dbReference type="Gene3D" id="1.10.730.20">
    <property type="match status" value="1"/>
</dbReference>
<dbReference type="InterPro" id="IPR014729">
    <property type="entry name" value="Rossmann-like_a/b/a_fold"/>
</dbReference>
<dbReference type="InterPro" id="IPR023585">
    <property type="entry name" value="Ile-tRNA-ligase_type1"/>
</dbReference>
<comment type="caution">
    <text evidence="11">The sequence shown here is derived from an EMBL/GenBank/DDBJ whole genome shotgun (WGS) entry which is preliminary data.</text>
</comment>
<evidence type="ECO:0000313" key="12">
    <source>
        <dbReference type="Proteomes" id="UP001491310"/>
    </source>
</evidence>
<feature type="domain" description="Aminoacyl-tRNA synthetase class Ia" evidence="8">
    <location>
        <begin position="78"/>
        <end position="706"/>
    </location>
</feature>
<keyword evidence="4" id="KW-0067">ATP-binding</keyword>
<proteinExistence type="inferred from homology"/>
<evidence type="ECO:0000256" key="3">
    <source>
        <dbReference type="ARBA" id="ARBA00022741"/>
    </source>
</evidence>
<evidence type="ECO:0000256" key="4">
    <source>
        <dbReference type="ARBA" id="ARBA00022840"/>
    </source>
</evidence>
<dbReference type="PANTHER" id="PTHR42765:SF1">
    <property type="entry name" value="ISOLEUCINE--TRNA LIGASE, MITOCHONDRIAL"/>
    <property type="match status" value="1"/>
</dbReference>
<dbReference type="InterPro" id="IPR009080">
    <property type="entry name" value="tRNAsynth_Ia_anticodon-bd"/>
</dbReference>
<evidence type="ECO:0000259" key="8">
    <source>
        <dbReference type="Pfam" id="PF00133"/>
    </source>
</evidence>
<reference evidence="11 12" key="1">
    <citation type="journal article" date="2024" name="Nat. Commun.">
        <title>Phylogenomics reveals the evolutionary origins of lichenization in chlorophyte algae.</title>
        <authorList>
            <person name="Puginier C."/>
            <person name="Libourel C."/>
            <person name="Otte J."/>
            <person name="Skaloud P."/>
            <person name="Haon M."/>
            <person name="Grisel S."/>
            <person name="Petersen M."/>
            <person name="Berrin J.G."/>
            <person name="Delaux P.M."/>
            <person name="Dal Grande F."/>
            <person name="Keller J."/>
        </authorList>
    </citation>
    <scope>NUCLEOTIDE SEQUENCE [LARGE SCALE GENOMIC DNA]</scope>
    <source>
        <strain evidence="11 12">SAG 216-7</strain>
    </source>
</reference>
<dbReference type="HAMAP" id="MF_02002">
    <property type="entry name" value="Ile_tRNA_synth_type1"/>
    <property type="match status" value="1"/>
</dbReference>
<dbReference type="SUPFAM" id="SSF52374">
    <property type="entry name" value="Nucleotidylyl transferase"/>
    <property type="match status" value="1"/>
</dbReference>
<evidence type="ECO:0000256" key="1">
    <source>
        <dbReference type="ARBA" id="ARBA00013165"/>
    </source>
</evidence>
<dbReference type="NCBIfam" id="TIGR00392">
    <property type="entry name" value="ileS"/>
    <property type="match status" value="1"/>
</dbReference>
<dbReference type="CDD" id="cd07960">
    <property type="entry name" value="Anticodon_Ia_Ile_BEm"/>
    <property type="match status" value="1"/>
</dbReference>
<dbReference type="Gene3D" id="1.10.10.830">
    <property type="entry name" value="Ile-tRNA synthetase CP2 domain-like"/>
    <property type="match status" value="1"/>
</dbReference>
<dbReference type="InterPro" id="IPR002301">
    <property type="entry name" value="Ile-tRNA-ligase"/>
</dbReference>
<dbReference type="InterPro" id="IPR009008">
    <property type="entry name" value="Val/Leu/Ile-tRNA-synth_edit"/>
</dbReference>
<evidence type="ECO:0000256" key="7">
    <source>
        <dbReference type="ARBA" id="ARBA00032665"/>
    </source>
</evidence>
<gene>
    <name evidence="11" type="ORF">WJX75_001273</name>
</gene>
<keyword evidence="6" id="KW-0030">Aminoacyl-tRNA synthetase</keyword>
<dbReference type="PANTHER" id="PTHR42765">
    <property type="entry name" value="SOLEUCYL-TRNA SYNTHETASE"/>
    <property type="match status" value="1"/>
</dbReference>
<dbReference type="Pfam" id="PF00133">
    <property type="entry name" value="tRNA-synt_1"/>
    <property type="match status" value="1"/>
</dbReference>
<evidence type="ECO:0000313" key="11">
    <source>
        <dbReference type="EMBL" id="KAK9907309.1"/>
    </source>
</evidence>
<dbReference type="SUPFAM" id="SSF47323">
    <property type="entry name" value="Anticodon-binding domain of a subclass of class I aminoacyl-tRNA synthetases"/>
    <property type="match status" value="1"/>
</dbReference>
<dbReference type="Pfam" id="PF08264">
    <property type="entry name" value="Anticodon_1"/>
    <property type="match status" value="1"/>
</dbReference>
<dbReference type="Gene3D" id="3.40.50.620">
    <property type="entry name" value="HUPs"/>
    <property type="match status" value="2"/>
</dbReference>
<keyword evidence="2" id="KW-0436">Ligase</keyword>
<dbReference type="PRINTS" id="PR00984">
    <property type="entry name" value="TRNASYNTHILE"/>
</dbReference>
<evidence type="ECO:0000259" key="9">
    <source>
        <dbReference type="Pfam" id="PF06827"/>
    </source>
</evidence>
<dbReference type="EMBL" id="JALJOT010000009">
    <property type="protein sequence ID" value="KAK9907309.1"/>
    <property type="molecule type" value="Genomic_DNA"/>
</dbReference>
<organism evidence="11 12">
    <name type="scientific">Coccomyxa subellipsoidea</name>
    <dbReference type="NCBI Taxonomy" id="248742"/>
    <lineage>
        <taxon>Eukaryota</taxon>
        <taxon>Viridiplantae</taxon>
        <taxon>Chlorophyta</taxon>
        <taxon>core chlorophytes</taxon>
        <taxon>Trebouxiophyceae</taxon>
        <taxon>Trebouxiophyceae incertae sedis</taxon>
        <taxon>Coccomyxaceae</taxon>
        <taxon>Coccomyxa</taxon>
    </lineage>
</organism>